<proteinExistence type="predicted"/>
<dbReference type="InterPro" id="IPR000014">
    <property type="entry name" value="PAS"/>
</dbReference>
<dbReference type="Pfam" id="PF00072">
    <property type="entry name" value="Response_reg"/>
    <property type="match status" value="1"/>
</dbReference>
<feature type="modified residue" description="4-aspartylphosphate" evidence="6">
    <location>
        <position position="737"/>
    </location>
</feature>
<evidence type="ECO:0000256" key="1">
    <source>
        <dbReference type="ARBA" id="ARBA00000085"/>
    </source>
</evidence>
<dbReference type="CDD" id="cd00130">
    <property type="entry name" value="PAS"/>
    <property type="match status" value="1"/>
</dbReference>
<dbReference type="PANTHER" id="PTHR43047">
    <property type="entry name" value="TWO-COMPONENT HISTIDINE PROTEIN KINASE"/>
    <property type="match status" value="1"/>
</dbReference>
<dbReference type="SMART" id="SM00387">
    <property type="entry name" value="HATPase_c"/>
    <property type="match status" value="1"/>
</dbReference>
<evidence type="ECO:0000256" key="4">
    <source>
        <dbReference type="ARBA" id="ARBA00022679"/>
    </source>
</evidence>
<protein>
    <recommendedName>
        <fullName evidence="2">histidine kinase</fullName>
        <ecNumber evidence="2">2.7.13.3</ecNumber>
    </recommendedName>
</protein>
<dbReference type="InterPro" id="IPR035965">
    <property type="entry name" value="PAS-like_dom_sf"/>
</dbReference>
<evidence type="ECO:0000313" key="11">
    <source>
        <dbReference type="Proteomes" id="UP001441944"/>
    </source>
</evidence>
<dbReference type="Pfam" id="PF12860">
    <property type="entry name" value="PAS_7"/>
    <property type="match status" value="1"/>
</dbReference>
<dbReference type="InterPro" id="IPR001789">
    <property type="entry name" value="Sig_transdc_resp-reg_receiver"/>
</dbReference>
<feature type="domain" description="Response regulatory" evidence="9">
    <location>
        <begin position="688"/>
        <end position="807"/>
    </location>
</feature>
<dbReference type="Gene3D" id="3.30.450.20">
    <property type="entry name" value="PAS domain"/>
    <property type="match status" value="2"/>
</dbReference>
<dbReference type="CDD" id="cd16922">
    <property type="entry name" value="HATPase_EvgS-ArcB-TorS-like"/>
    <property type="match status" value="1"/>
</dbReference>
<dbReference type="SUPFAM" id="SSF55785">
    <property type="entry name" value="PYP-like sensor domain (PAS domain)"/>
    <property type="match status" value="2"/>
</dbReference>
<dbReference type="SUPFAM" id="SSF55874">
    <property type="entry name" value="ATPase domain of HSP90 chaperone/DNA topoisomerase II/histidine kinase"/>
    <property type="match status" value="1"/>
</dbReference>
<dbReference type="RefSeq" id="WP_353399423.1">
    <property type="nucleotide sequence ID" value="NZ_BAABWU010000006.1"/>
</dbReference>
<dbReference type="InterPro" id="IPR036097">
    <property type="entry name" value="HisK_dim/P_sf"/>
</dbReference>
<evidence type="ECO:0000256" key="5">
    <source>
        <dbReference type="ARBA" id="ARBA00022777"/>
    </source>
</evidence>
<dbReference type="Pfam" id="PF13426">
    <property type="entry name" value="PAS_9"/>
    <property type="match status" value="1"/>
</dbReference>
<dbReference type="InterPro" id="IPR003594">
    <property type="entry name" value="HATPase_dom"/>
</dbReference>
<dbReference type="EC" id="2.7.13.3" evidence="2"/>
<evidence type="ECO:0000256" key="6">
    <source>
        <dbReference type="PROSITE-ProRule" id="PRU00169"/>
    </source>
</evidence>
<gene>
    <name evidence="10" type="ORF">NBRC116598_19620</name>
</gene>
<keyword evidence="5" id="KW-0418">Kinase</keyword>
<dbReference type="InterPro" id="IPR036890">
    <property type="entry name" value="HATPase_C_sf"/>
</dbReference>
<dbReference type="PRINTS" id="PR00344">
    <property type="entry name" value="BCTRLSENSOR"/>
</dbReference>
<dbReference type="Pfam" id="PF00512">
    <property type="entry name" value="HisKA"/>
    <property type="match status" value="1"/>
</dbReference>
<dbReference type="Gene3D" id="3.30.565.10">
    <property type="entry name" value="Histidine kinase-like ATPase, C-terminal domain"/>
    <property type="match status" value="1"/>
</dbReference>
<evidence type="ECO:0000259" key="8">
    <source>
        <dbReference type="PROSITE" id="PS50109"/>
    </source>
</evidence>
<sequence length="823" mass="90043">MIIPKFLDDRVRLQSIANLRIDFRDHFPEIQGLCDLAAQVAGTEAALISIVGEREQVFLAKTGLGPMRKITRQDSMSVHAVNSGSTLVVPDACQDERFAENPFVLGPPYIRSYVGVLLEAEPGLPIGTVCAMGQDPNSFSPKVISDLEKISAAVTALLKANRDKQTLAETVSKNTRIAFWSGILEESPEEIYVIDPNNWKFVLANKAARKNIGYSMNRLTHMTPLELNPLLTVERFEKAVQNLMHNKPTFGKTNTQLQRADGSRYPVDITLHKVFNASPMIVAYVQDTTERAAAEIAAQDAHARLQAAIEALTDGFVYFDADERLVLSNSRYVEMFSEQTAPLVKPGADFVDILRHAISEGYYAGTDGREEEFLQERLKAFRNPSGSSLVTLQDGRAFRVFEQRTPDGGCVGLRVDVTELNQARAQAEAANAAKSAFLANMSHEIRTPMNGILGLIQMISQTELDSSQREMVEAVHGSAEGLLSILNDILDLARIESGKETYDAAPFTPAKVLRDVARIHQIVAQQKGLELQLDLSPALDGQWIGDARRIGQVLHNLCGNALKFTTQGRVTLSGQVTAQGGIRLDISDTGIGMTPEQLRRVSNKFEQADNSITRTFGGTGLGLAIVSELVRKMGGDFHMDSQHGLGTKAQVILPLAPILQTTDREKTDSNTTGAGTTEQTCTPEAPLRILVAEDNATNRLILRKMLSKLNHTLIMCSDGQEAVEAWRDHAVECLLFDISMPNMSGLEALAAIRRQVSQTNAPMPPAIACTANALPDQIDGLFAAGFDEVLTKPIRFQDLSACLARLRAKMPPQHAPLILQHPD</sequence>
<dbReference type="CDD" id="cd00082">
    <property type="entry name" value="HisKA"/>
    <property type="match status" value="1"/>
</dbReference>
<dbReference type="Proteomes" id="UP001441944">
    <property type="component" value="Unassembled WGS sequence"/>
</dbReference>
<dbReference type="Gene3D" id="3.30.450.40">
    <property type="match status" value="1"/>
</dbReference>
<evidence type="ECO:0000256" key="2">
    <source>
        <dbReference type="ARBA" id="ARBA00012438"/>
    </source>
</evidence>
<comment type="catalytic activity">
    <reaction evidence="1">
        <text>ATP + protein L-histidine = ADP + protein N-phospho-L-histidine.</text>
        <dbReference type="EC" id="2.7.13.3"/>
    </reaction>
</comment>
<evidence type="ECO:0000313" key="10">
    <source>
        <dbReference type="EMBL" id="GAA6196518.1"/>
    </source>
</evidence>
<dbReference type="SMART" id="SM00448">
    <property type="entry name" value="REC"/>
    <property type="match status" value="1"/>
</dbReference>
<dbReference type="Gene3D" id="1.10.287.130">
    <property type="match status" value="1"/>
</dbReference>
<dbReference type="InterPro" id="IPR003661">
    <property type="entry name" value="HisK_dim/P_dom"/>
</dbReference>
<feature type="domain" description="Histidine kinase" evidence="8">
    <location>
        <begin position="440"/>
        <end position="657"/>
    </location>
</feature>
<keyword evidence="4" id="KW-0808">Transferase</keyword>
<dbReference type="Gene3D" id="3.40.50.2300">
    <property type="match status" value="1"/>
</dbReference>
<accession>A0ABQ0AKX5</accession>
<dbReference type="InterPro" id="IPR004358">
    <property type="entry name" value="Sig_transdc_His_kin-like_C"/>
</dbReference>
<dbReference type="CDD" id="cd17546">
    <property type="entry name" value="REC_hyHK_CKI1_RcsC-like"/>
    <property type="match status" value="1"/>
</dbReference>
<feature type="compositionally biased region" description="Low complexity" evidence="7">
    <location>
        <begin position="671"/>
        <end position="681"/>
    </location>
</feature>
<evidence type="ECO:0000256" key="7">
    <source>
        <dbReference type="SAM" id="MobiDB-lite"/>
    </source>
</evidence>
<dbReference type="EMBL" id="BAABWU010000006">
    <property type="protein sequence ID" value="GAA6196518.1"/>
    <property type="molecule type" value="Genomic_DNA"/>
</dbReference>
<organism evidence="10 11">
    <name type="scientific">Pseudophaeobacter arcticus</name>
    <dbReference type="NCBI Taxonomy" id="385492"/>
    <lineage>
        <taxon>Bacteria</taxon>
        <taxon>Pseudomonadati</taxon>
        <taxon>Pseudomonadota</taxon>
        <taxon>Alphaproteobacteria</taxon>
        <taxon>Rhodobacterales</taxon>
        <taxon>Paracoccaceae</taxon>
        <taxon>Pseudophaeobacter</taxon>
    </lineage>
</organism>
<dbReference type="InterPro" id="IPR029016">
    <property type="entry name" value="GAF-like_dom_sf"/>
</dbReference>
<dbReference type="InterPro" id="IPR005467">
    <property type="entry name" value="His_kinase_dom"/>
</dbReference>
<dbReference type="InterPro" id="IPR011006">
    <property type="entry name" value="CheY-like_superfamily"/>
</dbReference>
<dbReference type="NCBIfam" id="TIGR00229">
    <property type="entry name" value="sensory_box"/>
    <property type="match status" value="1"/>
</dbReference>
<keyword evidence="3 6" id="KW-0597">Phosphoprotein</keyword>
<dbReference type="PANTHER" id="PTHR43047:SF64">
    <property type="entry name" value="HISTIDINE KINASE CONTAINING CHEY-HOMOLOGOUS RECEIVER DOMAIN AND PAS DOMAIN-RELATED"/>
    <property type="match status" value="1"/>
</dbReference>
<keyword evidence="11" id="KW-1185">Reference proteome</keyword>
<dbReference type="SMART" id="SM00388">
    <property type="entry name" value="HisKA"/>
    <property type="match status" value="1"/>
</dbReference>
<dbReference type="SUPFAM" id="SSF55781">
    <property type="entry name" value="GAF domain-like"/>
    <property type="match status" value="1"/>
</dbReference>
<comment type="caution">
    <text evidence="10">The sequence shown here is derived from an EMBL/GenBank/DDBJ whole genome shotgun (WGS) entry which is preliminary data.</text>
</comment>
<dbReference type="SMART" id="SM00091">
    <property type="entry name" value="PAS"/>
    <property type="match status" value="2"/>
</dbReference>
<evidence type="ECO:0000259" key="9">
    <source>
        <dbReference type="PROSITE" id="PS50110"/>
    </source>
</evidence>
<dbReference type="SUPFAM" id="SSF52172">
    <property type="entry name" value="CheY-like"/>
    <property type="match status" value="1"/>
</dbReference>
<dbReference type="SUPFAM" id="SSF47384">
    <property type="entry name" value="Homodimeric domain of signal transducing histidine kinase"/>
    <property type="match status" value="1"/>
</dbReference>
<reference evidence="10 11" key="1">
    <citation type="submission" date="2024-04" db="EMBL/GenBank/DDBJ databases">
        <title>Draft genome sequence of Pseudophaeobacter arcticus NBRC 116598.</title>
        <authorList>
            <person name="Miyakawa T."/>
            <person name="Kusuya Y."/>
            <person name="Miura T."/>
        </authorList>
    </citation>
    <scope>NUCLEOTIDE SEQUENCE [LARGE SCALE GENOMIC DNA]</scope>
    <source>
        <strain evidence="10 11">SU-CL00105</strain>
    </source>
</reference>
<dbReference type="Pfam" id="PF02518">
    <property type="entry name" value="HATPase_c"/>
    <property type="match status" value="1"/>
</dbReference>
<dbReference type="PROSITE" id="PS50110">
    <property type="entry name" value="RESPONSE_REGULATORY"/>
    <property type="match status" value="1"/>
</dbReference>
<dbReference type="PROSITE" id="PS50109">
    <property type="entry name" value="HIS_KIN"/>
    <property type="match status" value="1"/>
</dbReference>
<feature type="region of interest" description="Disordered" evidence="7">
    <location>
        <begin position="662"/>
        <end position="681"/>
    </location>
</feature>
<name>A0ABQ0AKX5_9RHOB</name>
<evidence type="ECO:0000256" key="3">
    <source>
        <dbReference type="ARBA" id="ARBA00022553"/>
    </source>
</evidence>